<evidence type="ECO:0000256" key="9">
    <source>
        <dbReference type="ARBA" id="ARBA00023125"/>
    </source>
</evidence>
<protein>
    <submittedName>
        <fullName evidence="16">Zinc finger protein 687 isoform X1</fullName>
    </submittedName>
</protein>
<keyword evidence="4" id="KW-0479">Metal-binding</keyword>
<evidence type="ECO:0000256" key="8">
    <source>
        <dbReference type="ARBA" id="ARBA00023015"/>
    </source>
</evidence>
<feature type="region of interest" description="Disordered" evidence="13">
    <location>
        <begin position="899"/>
        <end position="977"/>
    </location>
</feature>
<dbReference type="PANTHER" id="PTHR47222">
    <property type="entry name" value="ZINC FINGER PROTEIN 532-RELATED"/>
    <property type="match status" value="1"/>
</dbReference>
<feature type="domain" description="C2H2-type" evidence="14">
    <location>
        <begin position="1013"/>
        <end position="1041"/>
    </location>
</feature>
<dbReference type="PROSITE" id="PS50157">
    <property type="entry name" value="ZINC_FINGER_C2H2_2"/>
    <property type="match status" value="7"/>
</dbReference>
<dbReference type="CTD" id="57592"/>
<evidence type="ECO:0000256" key="12">
    <source>
        <dbReference type="PROSITE-ProRule" id="PRU00042"/>
    </source>
</evidence>
<feature type="compositionally biased region" description="Low complexity" evidence="13">
    <location>
        <begin position="322"/>
        <end position="331"/>
    </location>
</feature>
<keyword evidence="7" id="KW-0862">Zinc</keyword>
<evidence type="ECO:0000256" key="1">
    <source>
        <dbReference type="ARBA" id="ARBA00003767"/>
    </source>
</evidence>
<reference key="1">
    <citation type="submission" date="2019-01" db="UniProtKB">
        <authorList>
            <consortium name="RefSeq"/>
        </authorList>
    </citation>
    <scope>IDENTIFICATION</scope>
</reference>
<evidence type="ECO:0000256" key="13">
    <source>
        <dbReference type="SAM" id="MobiDB-lite"/>
    </source>
</evidence>
<feature type="domain" description="C2H2-type" evidence="14">
    <location>
        <begin position="877"/>
        <end position="905"/>
    </location>
</feature>
<keyword evidence="9" id="KW-0238">DNA-binding</keyword>
<evidence type="ECO:0000259" key="14">
    <source>
        <dbReference type="PROSITE" id="PS50157"/>
    </source>
</evidence>
<dbReference type="InterPro" id="IPR057356">
    <property type="entry name" value="Znf-C2H2_ZNF592"/>
</dbReference>
<comment type="function">
    <text evidence="1">May be involved in transcriptional regulation.</text>
</comment>
<evidence type="ECO:0000256" key="4">
    <source>
        <dbReference type="ARBA" id="ARBA00022723"/>
    </source>
</evidence>
<feature type="domain" description="C2H2-type" evidence="14">
    <location>
        <begin position="1155"/>
        <end position="1183"/>
    </location>
</feature>
<comment type="similarity">
    <text evidence="3">Belongs to the krueppel C2H2-type zinc-finger protein family.</text>
</comment>
<dbReference type="Pfam" id="PF25412">
    <property type="entry name" value="zf-C2H2_ZNF592"/>
    <property type="match status" value="1"/>
</dbReference>
<feature type="domain" description="C2H2-type" evidence="14">
    <location>
        <begin position="846"/>
        <end position="873"/>
    </location>
</feature>
<feature type="compositionally biased region" description="Low complexity" evidence="13">
    <location>
        <begin position="1085"/>
        <end position="1095"/>
    </location>
</feature>
<dbReference type="InterPro" id="IPR045914">
    <property type="entry name" value="Zn532-like"/>
</dbReference>
<dbReference type="PANTHER" id="PTHR47222:SF2">
    <property type="entry name" value="ZINC FINGER PROTEIN 687"/>
    <property type="match status" value="1"/>
</dbReference>
<evidence type="ECO:0000313" key="15">
    <source>
        <dbReference type="Proteomes" id="UP001652641"/>
    </source>
</evidence>
<keyword evidence="6 12" id="KW-0863">Zinc-finger</keyword>
<feature type="domain" description="C2H2-type" evidence="14">
    <location>
        <begin position="724"/>
        <end position="751"/>
    </location>
</feature>
<feature type="region of interest" description="Disordered" evidence="13">
    <location>
        <begin position="1189"/>
        <end position="1209"/>
    </location>
</feature>
<organism evidence="15 16">
    <name type="scientific">Vulpes vulpes</name>
    <name type="common">Red fox</name>
    <dbReference type="NCBI Taxonomy" id="9627"/>
    <lineage>
        <taxon>Eukaryota</taxon>
        <taxon>Metazoa</taxon>
        <taxon>Chordata</taxon>
        <taxon>Craniata</taxon>
        <taxon>Vertebrata</taxon>
        <taxon>Euteleostomi</taxon>
        <taxon>Mammalia</taxon>
        <taxon>Eutheria</taxon>
        <taxon>Laurasiatheria</taxon>
        <taxon>Carnivora</taxon>
        <taxon>Caniformia</taxon>
        <taxon>Canidae</taxon>
        <taxon>Vulpes</taxon>
    </lineage>
</organism>
<gene>
    <name evidence="16" type="primary">ZNF687</name>
</gene>
<feature type="domain" description="C2H2-type" evidence="14">
    <location>
        <begin position="555"/>
        <end position="573"/>
    </location>
</feature>
<dbReference type="GO" id="GO:0005634">
    <property type="term" value="C:nucleus"/>
    <property type="evidence" value="ECO:0007669"/>
    <property type="project" value="UniProtKB-SubCell"/>
</dbReference>
<comment type="subcellular location">
    <subcellularLocation>
        <location evidence="2">Nucleus</location>
    </subcellularLocation>
</comment>
<evidence type="ECO:0000256" key="3">
    <source>
        <dbReference type="ARBA" id="ARBA00006991"/>
    </source>
</evidence>
<evidence type="ECO:0000256" key="11">
    <source>
        <dbReference type="ARBA" id="ARBA00023242"/>
    </source>
</evidence>
<dbReference type="InterPro" id="IPR013087">
    <property type="entry name" value="Znf_C2H2_type"/>
</dbReference>
<dbReference type="Pfam" id="PF00096">
    <property type="entry name" value="zf-C2H2"/>
    <property type="match status" value="2"/>
</dbReference>
<dbReference type="AlphaFoldDB" id="A0A3Q7QXI0"/>
<dbReference type="PROSITE" id="PS00028">
    <property type="entry name" value="ZINC_FINGER_C2H2_1"/>
    <property type="match status" value="7"/>
</dbReference>
<feature type="compositionally biased region" description="Pro residues" evidence="13">
    <location>
        <begin position="198"/>
        <end position="219"/>
    </location>
</feature>
<dbReference type="GO" id="GO:0005737">
    <property type="term" value="C:cytoplasm"/>
    <property type="evidence" value="ECO:0007669"/>
    <property type="project" value="UniProtKB-SubCell"/>
</dbReference>
<evidence type="ECO:0000256" key="5">
    <source>
        <dbReference type="ARBA" id="ARBA00022737"/>
    </source>
</evidence>
<dbReference type="Proteomes" id="UP001652641">
    <property type="component" value="Chromosome 8"/>
</dbReference>
<sequence>MNGSHAAMNEPLHPEHGLGPAAMGDMKTPDFDDLLAAFDIPDIDANEAIHSGPEENEGPGGSGKPDPSIGGDSGEAPAAAARDSPEVPAQASDHGLPPPDISAVSVIVKNTVCPEQPESPAGISGGDGPRAGGVTKEGPVGPRLMQNGFGGPESSLPSTPHSPAPLSGGTWKEKAMEGKATLDLFAHFGPEPGEHPDPLPPPAPSPPREGAMTPPPFPSPFELSRENGPALLPPGSPPVRGTLKQDSCSPLHPQGLAGLGSSLSPEATGIPASASPPQVAGLPFFKQSPGHQSPPASPKVPCCQPLKEEEEEGPVDKPSPKSPQSPSSGAEAADEDSNDSPASSSSSRPLKVRIKTIKTSCGNITRTVTRVPSDPDPPAPLAEGTLLAEAGLLKLSPATPTPEGPKVVSVQLGDGTRLKGTVLPVATIQNASTAMLMAASVARKAVVLPGGTATSPKTMAKNVLGLVPQALPKAEGRPGLGTGGQKVNGASVVMVQPSKPATGPGAGGGTVISRTQSSLVEAFNKILNSKNLLPAYRPNLSPPAEAGLALPPSGYRCLECGDAFSLEKSLARHYDRRSMRIEVTCNHCARRLVFFNKCSLLLHAREHKDKGLVMQCSHLVMRPVALDQMVGQPDITPLLAVPPAFGPPALPALGKGDAAVTGAITAVAAEAPVLPLSSEPPAAPATSSYTCFRCLECKEQCRDKAGMAAHFQQLGPPAPGANSTVCPTCPMMLPNRCSFSAHQRMHKNRPPHVCPECGGNFLQANFQTHLREACLHLSRRVGYRCPSCAVVFGGVNSIKSHIQTSHCEVFHKCPICPMAFKSAPSAHAHLYTQHPSFHTQQAKMIYKCAMCDTVFTHKPLLSSHFDQHLLPQRVSVFKCPSCPLLFAQKRTMLEHLKNTHQAGRPGEDSAGKGAAGALTSPKAEPEELAVSRGGAAAPTEESSSSSEEEELPSSPEPPRPTKRARRELGNKGIKGGGGGPGGWTCGLCHSWFPERDEYVAHMKKEHGKSVKKFPCRLCERSFCSAPSLRRHVRVNHEGIKRVYPCRYCTEGKRTFSSRLILEKHVQVRHGLPLGAQSPGRGSTLARGPGARAQGPGRKRRQSSDSCSEEPDSTTPPAKSPRGGPGAGGHGPPHYRSSGSVEQSLMVGLRVDGGAQQCLDCGLCFASPGSLSRHRFISHKKKRGVGSVGALGLGEGEEEAPLPLRSDPEGGESPLLASGGPLTCKVCGKSCDSPLNLKTHFRTHGMAFIRARQGGSGDN</sequence>
<reference evidence="16" key="2">
    <citation type="submission" date="2025-08" db="UniProtKB">
        <authorList>
            <consortium name="RefSeq"/>
        </authorList>
    </citation>
    <scope>IDENTIFICATION</scope>
    <source>
        <tissue evidence="16">Cell line</tissue>
    </source>
</reference>
<accession>A0A3Q7QXI0</accession>
<name>A0A3Q7QXI0_VULVU</name>
<keyword evidence="10" id="KW-0804">Transcription</keyword>
<dbReference type="GO" id="GO:0008270">
    <property type="term" value="F:zinc ion binding"/>
    <property type="evidence" value="ECO:0007669"/>
    <property type="project" value="UniProtKB-KW"/>
</dbReference>
<evidence type="ECO:0000256" key="10">
    <source>
        <dbReference type="ARBA" id="ARBA00023163"/>
    </source>
</evidence>
<proteinExistence type="inferred from homology"/>
<keyword evidence="15" id="KW-1185">Reference proteome</keyword>
<evidence type="ECO:0000256" key="2">
    <source>
        <dbReference type="ARBA" id="ARBA00004123"/>
    </source>
</evidence>
<dbReference type="KEGG" id="vvp:112907766"/>
<feature type="region of interest" description="Disordered" evidence="13">
    <location>
        <begin position="1071"/>
        <end position="1139"/>
    </location>
</feature>
<dbReference type="SUPFAM" id="SSF57667">
    <property type="entry name" value="beta-beta-alpha zinc fingers"/>
    <property type="match status" value="5"/>
</dbReference>
<feature type="region of interest" description="Disordered" evidence="13">
    <location>
        <begin position="1"/>
        <end position="356"/>
    </location>
</feature>
<dbReference type="GeneID" id="112907766"/>
<evidence type="ECO:0000313" key="16">
    <source>
        <dbReference type="RefSeq" id="XP_025838884.2"/>
    </source>
</evidence>
<dbReference type="InterPro" id="IPR041697">
    <property type="entry name" value="Znf-C2H2_11"/>
</dbReference>
<dbReference type="Pfam" id="PF16622">
    <property type="entry name" value="zf-C2H2_11"/>
    <property type="match status" value="1"/>
</dbReference>
<dbReference type="Gene3D" id="3.30.160.60">
    <property type="entry name" value="Classic Zinc Finger"/>
    <property type="match status" value="5"/>
</dbReference>
<feature type="domain" description="C2H2-type" evidence="14">
    <location>
        <begin position="1221"/>
        <end position="1243"/>
    </location>
</feature>
<keyword evidence="11" id="KW-0539">Nucleus</keyword>
<dbReference type="RefSeq" id="XP_025838884.2">
    <property type="nucleotide sequence ID" value="XM_025983099.2"/>
</dbReference>
<keyword evidence="8" id="KW-0805">Transcription regulation</keyword>
<evidence type="ECO:0000256" key="6">
    <source>
        <dbReference type="ARBA" id="ARBA00022771"/>
    </source>
</evidence>
<keyword evidence="5" id="KW-0677">Repeat</keyword>
<evidence type="ECO:0000256" key="7">
    <source>
        <dbReference type="ARBA" id="ARBA00022833"/>
    </source>
</evidence>
<dbReference type="GO" id="GO:0003677">
    <property type="term" value="F:DNA binding"/>
    <property type="evidence" value="ECO:0007669"/>
    <property type="project" value="UniProtKB-KW"/>
</dbReference>
<dbReference type="SMART" id="SM00355">
    <property type="entry name" value="ZnF_C2H2"/>
    <property type="match status" value="14"/>
</dbReference>
<dbReference type="InterPro" id="IPR036236">
    <property type="entry name" value="Znf_C2H2_sf"/>
</dbReference>